<evidence type="ECO:0008006" key="4">
    <source>
        <dbReference type="Google" id="ProtNLM"/>
    </source>
</evidence>
<dbReference type="AlphaFoldDB" id="A0AA39Y5A6"/>
<evidence type="ECO:0000256" key="1">
    <source>
        <dbReference type="SAM" id="SignalP"/>
    </source>
</evidence>
<sequence length="274" mass="29161">MTLLLLSCTIWFVDSLLLCFPPIRAPWYGLRDGGWRMSVDTSSPGVLRPLFGTGGSRPTVGRDGSVCDGRPGCCLQRTLLRRTGRKEKTLVARTRPGLFTASMSLPCRQIAWSWSLVGEDACLLAVCACCPSRGCLERPSANGEEVRSGAGQVPLVGPGRSIHLAASASLLACERGGRAAGWGHGSNCKVPLAGAGNRQHGTWTHAHLAHAFDLGVCATKNSIAGCWVHASHSAWSCNSTPLSNLDGFLSSPLPAAGLRRLWHLVCACNLYCPW</sequence>
<evidence type="ECO:0000313" key="2">
    <source>
        <dbReference type="EMBL" id="KAK0645685.1"/>
    </source>
</evidence>
<proteinExistence type="predicted"/>
<feature type="signal peptide" evidence="1">
    <location>
        <begin position="1"/>
        <end position="15"/>
    </location>
</feature>
<feature type="chain" id="PRO_5041391650" description="Secreted protein" evidence="1">
    <location>
        <begin position="16"/>
        <end position="274"/>
    </location>
</feature>
<dbReference type="Proteomes" id="UP001174936">
    <property type="component" value="Unassembled WGS sequence"/>
</dbReference>
<evidence type="ECO:0000313" key="3">
    <source>
        <dbReference type="Proteomes" id="UP001174936"/>
    </source>
</evidence>
<comment type="caution">
    <text evidence="2">The sequence shown here is derived from an EMBL/GenBank/DDBJ whole genome shotgun (WGS) entry which is preliminary data.</text>
</comment>
<dbReference type="EMBL" id="JAULSV010000004">
    <property type="protein sequence ID" value="KAK0645685.1"/>
    <property type="molecule type" value="Genomic_DNA"/>
</dbReference>
<gene>
    <name evidence="2" type="ORF">B0T16DRAFT_145216</name>
</gene>
<keyword evidence="1" id="KW-0732">Signal</keyword>
<organism evidence="2 3">
    <name type="scientific">Cercophora newfieldiana</name>
    <dbReference type="NCBI Taxonomy" id="92897"/>
    <lineage>
        <taxon>Eukaryota</taxon>
        <taxon>Fungi</taxon>
        <taxon>Dikarya</taxon>
        <taxon>Ascomycota</taxon>
        <taxon>Pezizomycotina</taxon>
        <taxon>Sordariomycetes</taxon>
        <taxon>Sordariomycetidae</taxon>
        <taxon>Sordariales</taxon>
        <taxon>Lasiosphaeriaceae</taxon>
        <taxon>Cercophora</taxon>
    </lineage>
</organism>
<protein>
    <recommendedName>
        <fullName evidence="4">Secreted protein</fullName>
    </recommendedName>
</protein>
<reference evidence="2" key="1">
    <citation type="submission" date="2023-06" db="EMBL/GenBank/DDBJ databases">
        <title>Genome-scale phylogeny and comparative genomics of the fungal order Sordariales.</title>
        <authorList>
            <consortium name="Lawrence Berkeley National Laboratory"/>
            <person name="Hensen N."/>
            <person name="Bonometti L."/>
            <person name="Westerberg I."/>
            <person name="Brannstrom I.O."/>
            <person name="Guillou S."/>
            <person name="Cros-Aarteil S."/>
            <person name="Calhoun S."/>
            <person name="Haridas S."/>
            <person name="Kuo A."/>
            <person name="Mondo S."/>
            <person name="Pangilinan J."/>
            <person name="Riley R."/>
            <person name="Labutti K."/>
            <person name="Andreopoulos B."/>
            <person name="Lipzen A."/>
            <person name="Chen C."/>
            <person name="Yanf M."/>
            <person name="Daum C."/>
            <person name="Ng V."/>
            <person name="Clum A."/>
            <person name="Steindorff A."/>
            <person name="Ohm R."/>
            <person name="Martin F."/>
            <person name="Silar P."/>
            <person name="Natvig D."/>
            <person name="Lalanne C."/>
            <person name="Gautier V."/>
            <person name="Ament-Velasquez S.L."/>
            <person name="Kruys A."/>
            <person name="Hutchinson M.I."/>
            <person name="Powell A.J."/>
            <person name="Barry K."/>
            <person name="Miller A.N."/>
            <person name="Grigoriev I.V."/>
            <person name="Debuchy R."/>
            <person name="Gladieux P."/>
            <person name="Thoren M.H."/>
            <person name="Johannesson H."/>
        </authorList>
    </citation>
    <scope>NUCLEOTIDE SEQUENCE</scope>
    <source>
        <strain evidence="2">SMH2532-1</strain>
    </source>
</reference>
<name>A0AA39Y5A6_9PEZI</name>
<accession>A0AA39Y5A6</accession>
<keyword evidence="3" id="KW-1185">Reference proteome</keyword>